<sequence>MERKKRDALRSVFTREVGDLKTILSADGEIDLTELKARLTSLENRYAQLASADERVLNSVCSSNTFDEEMFENELIKNGEFELVFNQLKEQLNFKINSQQVYIVGEAPSHSDPHKLLRLKRPEIKKFGGEISGWISFWAQFSKIHEDSSLLDEDKFAFLLEAMTPESPAQKLIEGFPPSRDNYVKAIELLKSRYGKEEFLIEYYVRELLSLVLKKAETTSTSQLYNNLEAQLRALDSLGVTKEKYAAMIYPLVESAVPESTFMVWERHRVSMKTSMKEPEGCLEELLAFLRIEVEGEERLKLRQEAFTSNHEKNLPTQKSKPSIKHPSAAALVSTGSETSKVNSNCIFCDKVHSSQDCVKAADMTLAQRSDIVKQKGACFRCLRKGHTSIKCRAFLKCPLCKKRHFTLMCSRTEASNSNSSPKAEHALFAANEHVSTVYLQTLRAKLICGEHEYFVRVLIDSGSQKSYILKSCIKSFKLNRQEKIVVRQELFGGHKTALKTHGVYNITLKAFDDSYLVELKVLDQEKICGFVPRINNLALYESLKNRGIILSDFGTENYGTLEIHILLGADAWTKIITKDLVKLDDDLAAVNTKLGWSVIGSSPANSSVSSTMLTTLICQSELSNFWDLEVIGIKDPGERKTQAEKDQEVLTFFENTVKRDILGRYVVRLPWTEVSPNLMDNRNIAEKRLFSTSKKLKATGKFEDYDAVLKMWLQQGIIERVPDEELKRPSHYLPHRAVFKDNSTTKIRPVFDASTLDAEGHSLNGSMEKGPNLIEQIVLILTNFRQYPVAATADIEKAFLQIGIEEEDRDWLRFLWWEKNQIVVFRHARVVFGITSSPFLLGAVLAHHLKQAPQSLRETAEKLSKSFYVDNCMTGVDTIEELQMFITNSQTLLKSAGFNLRGWVTNADPPEEEQNALGLKWDCKTDTLSCNYKLIEGKPTAFTRRTLLSYAQRLYDPIGFTAPVSVVPKIMLQKSWDKKKGWDDPLSEELTEEFQRWSAQVNQIKDCKIPRTIHLNETSSLHIFCDASKVAYASCIFVRTECLGAVKLSLLIAKSRVAPLKCITLPRLELMAALTGVRLYTFIIKSLRIKPESVTFWSDSTVVLAWIGRHHQWSVFVERRVAEITSVTKAEQWTHVPGIHNPADLLSRGCSPAQLAKTRWWEGPTWMHQPKTDWPVSNDEPNVDDVLSEMRKTAVTINVSTGSSSVLSHLAERFSSYPKIVRTIARVIDFLCRLCPGFSRHLRLETDSAFDPILVSAEKFINAELVMFRCIQKEYLISESGKLSLKNVEVFTDEFGLIRMKTRLMDGEDTDEFVAPMILPSNNLIVKRLIQHEHIKNGHAGTLTLMMILRERFWIPQFRRRVNSVVRACVTCKRQRVKPLDIPVPPLPRDRTRSCPAFYTTGVDLLGPLFLDSGQKCWVIIFTCAVYRAVHLDLVTSLSSAAVIQALRRFISRKGRPHIIHSDNGTNFVGVENALSELNWQTLEEECALQRICWKFNPPSAPWWGGYWERLIRVLKDLLKKNLGRASLNMEEMITLLCECEFIMNNRPLTYASSDASELTPLCPSMFLMSLPGGEVTDFDKIDANHLQRRLAYLQKVREGLRLRFKKEYLGFLRSAKKHRTDVLKVGDIVLIGCEKKRLEWILAKVIELMPGRDGIVRLARLKTSSGEILRPLQRLYPLEVDCEVQNHTPEENECPTDGRPQTSEELPDDSSDKEVEEPQSSLTDPRPGASRTRSGRAVKPRNILDL</sequence>
<dbReference type="InterPro" id="IPR005312">
    <property type="entry name" value="DUF1759"/>
</dbReference>
<gene>
    <name evidence="4" type="ORF">NTJ_02621</name>
</gene>
<dbReference type="EMBL" id="AP028910">
    <property type="protein sequence ID" value="BES89814.1"/>
    <property type="molecule type" value="Genomic_DNA"/>
</dbReference>
<dbReference type="PANTHER" id="PTHR47331:SF5">
    <property type="entry name" value="RIBONUCLEASE H"/>
    <property type="match status" value="1"/>
</dbReference>
<dbReference type="Proteomes" id="UP001307889">
    <property type="component" value="Chromosome 2"/>
</dbReference>
<accession>A0ABN7ABY7</accession>
<proteinExistence type="predicted"/>
<feature type="compositionally biased region" description="Acidic residues" evidence="2">
    <location>
        <begin position="1707"/>
        <end position="1719"/>
    </location>
</feature>
<feature type="region of interest" description="Disordered" evidence="2">
    <location>
        <begin position="1690"/>
        <end position="1748"/>
    </location>
</feature>
<evidence type="ECO:0000256" key="2">
    <source>
        <dbReference type="SAM" id="MobiDB-lite"/>
    </source>
</evidence>
<reference evidence="4 5" key="1">
    <citation type="submission" date="2023-09" db="EMBL/GenBank/DDBJ databases">
        <title>Nesidiocoris tenuis whole genome shotgun sequence.</title>
        <authorList>
            <person name="Shibata T."/>
            <person name="Shimoda M."/>
            <person name="Kobayashi T."/>
            <person name="Uehara T."/>
        </authorList>
    </citation>
    <scope>NUCLEOTIDE SEQUENCE [LARGE SCALE GENOMIC DNA]</scope>
    <source>
        <strain evidence="4 5">Japan</strain>
    </source>
</reference>
<keyword evidence="5" id="KW-1185">Reference proteome</keyword>
<dbReference type="InterPro" id="IPR041588">
    <property type="entry name" value="Integrase_H2C2"/>
</dbReference>
<dbReference type="CDD" id="cd00303">
    <property type="entry name" value="retropepsin_like"/>
    <property type="match status" value="1"/>
</dbReference>
<organism evidence="4 5">
    <name type="scientific">Nesidiocoris tenuis</name>
    <dbReference type="NCBI Taxonomy" id="355587"/>
    <lineage>
        <taxon>Eukaryota</taxon>
        <taxon>Metazoa</taxon>
        <taxon>Ecdysozoa</taxon>
        <taxon>Arthropoda</taxon>
        <taxon>Hexapoda</taxon>
        <taxon>Insecta</taxon>
        <taxon>Pterygota</taxon>
        <taxon>Neoptera</taxon>
        <taxon>Paraneoptera</taxon>
        <taxon>Hemiptera</taxon>
        <taxon>Heteroptera</taxon>
        <taxon>Panheteroptera</taxon>
        <taxon>Cimicomorpha</taxon>
        <taxon>Miridae</taxon>
        <taxon>Dicyphina</taxon>
        <taxon>Nesidiocoris</taxon>
    </lineage>
</organism>
<dbReference type="Pfam" id="PF05380">
    <property type="entry name" value="Peptidase_A17"/>
    <property type="match status" value="1"/>
</dbReference>
<evidence type="ECO:0000313" key="5">
    <source>
        <dbReference type="Proteomes" id="UP001307889"/>
    </source>
</evidence>
<dbReference type="InterPro" id="IPR000477">
    <property type="entry name" value="RT_dom"/>
</dbReference>
<dbReference type="Gene3D" id="3.30.70.270">
    <property type="match status" value="1"/>
</dbReference>
<dbReference type="InterPro" id="IPR043128">
    <property type="entry name" value="Rev_trsase/Diguanyl_cyclase"/>
</dbReference>
<dbReference type="InterPro" id="IPR036397">
    <property type="entry name" value="RNaseH_sf"/>
</dbReference>
<feature type="coiled-coil region" evidence="1">
    <location>
        <begin position="25"/>
        <end position="52"/>
    </location>
</feature>
<dbReference type="Pfam" id="PF00078">
    <property type="entry name" value="RVT_1"/>
    <property type="match status" value="1"/>
</dbReference>
<evidence type="ECO:0000313" key="4">
    <source>
        <dbReference type="EMBL" id="BES89814.1"/>
    </source>
</evidence>
<dbReference type="Gene3D" id="3.10.10.10">
    <property type="entry name" value="HIV Type 1 Reverse Transcriptase, subunit A, domain 1"/>
    <property type="match status" value="1"/>
</dbReference>
<dbReference type="Gene3D" id="1.10.340.70">
    <property type="match status" value="1"/>
</dbReference>
<dbReference type="InterPro" id="IPR040676">
    <property type="entry name" value="DUF5641"/>
</dbReference>
<evidence type="ECO:0000259" key="3">
    <source>
        <dbReference type="PROSITE" id="PS50994"/>
    </source>
</evidence>
<evidence type="ECO:0000256" key="1">
    <source>
        <dbReference type="SAM" id="Coils"/>
    </source>
</evidence>
<dbReference type="SUPFAM" id="SSF53098">
    <property type="entry name" value="Ribonuclease H-like"/>
    <property type="match status" value="1"/>
</dbReference>
<dbReference type="Pfam" id="PF03564">
    <property type="entry name" value="DUF1759"/>
    <property type="match status" value="1"/>
</dbReference>
<dbReference type="Pfam" id="PF17921">
    <property type="entry name" value="Integrase_H2C2"/>
    <property type="match status" value="1"/>
</dbReference>
<dbReference type="InterPro" id="IPR012337">
    <property type="entry name" value="RNaseH-like_sf"/>
</dbReference>
<dbReference type="PROSITE" id="PS50994">
    <property type="entry name" value="INTEGRASE"/>
    <property type="match status" value="1"/>
</dbReference>
<protein>
    <submittedName>
        <fullName evidence="4">Retrotransposon protein</fullName>
    </submittedName>
</protein>
<keyword evidence="1" id="KW-0175">Coiled coil</keyword>
<name>A0ABN7ABY7_9HEMI</name>
<dbReference type="Pfam" id="PF18701">
    <property type="entry name" value="DUF5641"/>
    <property type="match status" value="1"/>
</dbReference>
<feature type="region of interest" description="Disordered" evidence="2">
    <location>
        <begin position="307"/>
        <end position="336"/>
    </location>
</feature>
<dbReference type="InterPro" id="IPR043502">
    <property type="entry name" value="DNA/RNA_pol_sf"/>
</dbReference>
<dbReference type="SUPFAM" id="SSF56672">
    <property type="entry name" value="DNA/RNA polymerases"/>
    <property type="match status" value="1"/>
</dbReference>
<dbReference type="InterPro" id="IPR008042">
    <property type="entry name" value="Retrotrans_Pao"/>
</dbReference>
<feature type="domain" description="Integrase catalytic" evidence="3">
    <location>
        <begin position="1393"/>
        <end position="1573"/>
    </location>
</feature>
<dbReference type="Gene3D" id="3.30.420.10">
    <property type="entry name" value="Ribonuclease H-like superfamily/Ribonuclease H"/>
    <property type="match status" value="1"/>
</dbReference>
<dbReference type="PANTHER" id="PTHR47331">
    <property type="entry name" value="PHD-TYPE DOMAIN-CONTAINING PROTEIN"/>
    <property type="match status" value="1"/>
</dbReference>
<dbReference type="InterPro" id="IPR001584">
    <property type="entry name" value="Integrase_cat-core"/>
</dbReference>